<gene>
    <name evidence="5" type="ORF">GCM10023091_37260</name>
</gene>
<accession>A0ABP8M864</accession>
<name>A0ABP8M864_9BACT</name>
<dbReference type="SUPFAM" id="SSF49899">
    <property type="entry name" value="Concanavalin A-like lectins/glucanases"/>
    <property type="match status" value="1"/>
</dbReference>
<evidence type="ECO:0000313" key="6">
    <source>
        <dbReference type="Proteomes" id="UP001501508"/>
    </source>
</evidence>
<dbReference type="Pfam" id="PF07583">
    <property type="entry name" value="PSCyt2"/>
    <property type="match status" value="1"/>
</dbReference>
<dbReference type="Pfam" id="PF13385">
    <property type="entry name" value="Laminin_G_3"/>
    <property type="match status" value="1"/>
</dbReference>
<reference evidence="6" key="1">
    <citation type="journal article" date="2019" name="Int. J. Syst. Evol. Microbiol.">
        <title>The Global Catalogue of Microorganisms (GCM) 10K type strain sequencing project: providing services to taxonomists for standard genome sequencing and annotation.</title>
        <authorList>
            <consortium name="The Broad Institute Genomics Platform"/>
            <consortium name="The Broad Institute Genome Sequencing Center for Infectious Disease"/>
            <person name="Wu L."/>
            <person name="Ma J."/>
        </authorList>
    </citation>
    <scope>NUCLEOTIDE SEQUENCE [LARGE SCALE GENOMIC DNA]</scope>
    <source>
        <strain evidence="6">JCM 31920</strain>
    </source>
</reference>
<evidence type="ECO:0000259" key="4">
    <source>
        <dbReference type="Pfam" id="PF07635"/>
    </source>
</evidence>
<dbReference type="InterPro" id="IPR036909">
    <property type="entry name" value="Cyt_c-like_dom_sf"/>
</dbReference>
<sequence>MGLGVLSACGDRLSIPENVARELSAITSAPDYTYDVKPILSDRCFACHGPDANKVKGGLRLDLAESAYNKEDDSGMNAIVPGKPWKSGVAHRILSGDPDLVMPTPDSHLTLSDKEKAILIRWIEDGAGYKPHWSFTEIRRPDLPQVKNERWVKNGIDQFILAEMEARNLEPFPEADRATLLRRVSMDLTGLPPTHNEVSAFVGDSSPDAYEKAVDRLLSSPHYGEQMAVPWLDVARYADTHGYQDDMMRTAWPYRDWVIKAFNENLSYDKFITWQLAGDLLPQPTNEQMVATAFNRMHQQSMEGGIISEEYRTEYVADRVNTFGLAFLGLTTECARCHDHKYDPFSQKDYFSLYAFFNNINENGQIPYNGEASPSITLPTSEAKKQLEGIREVLDKEEKRRQQLHSSRAAFEDWLSQASGNPEKFVRKITDGLYGHFTFDEPKGKLLKNLAKAGHEAYCEGDDALSDSASRPGKFGLSRRIFGENAVDFGADFAYFERNQPFTISVWLNILNASLNGSIIHKSNHITSGYRGWNVFREKDGTFRVLLSYVWPGNCIELQTVRPVPLNEWTNIAFTYDGLSKAEGLRVFINGEAAPVKVVNDNLTQSLLYGKNKTNIAVNNLKIGRLNDVFTKDFEVDELKIYSRSLTSLEMRSLFSQKNEVVAALVKKPAARTGADLKALQEYYFQNMSGDFGASLAESHRKIGEQTELLNSQIDVMVMKERKYPRKTHILVRGVYDAPGAEVSPDTPDELFKMPKEYPRNRLGLAKWLLHEKNPLFGRVAVNRFWQQYFGRGLVLSTGDFGNQGELPTHPALLDWLAAEFRDSKTGKWNVKNLQRLIVTSATYRQSSHSPGRTTATDPDNRYYSRGPNYRISAEQVRDNALASSGLLNRRLGGESVYPYQPAGIWEQISNYGKYRQQKGDTLYRRSMYTVWKRTAPPPMMLNFDASERHFCTVKRQKTSTPLQSLVIMNDPQFVEASRVLAQKMIRKGTTQKERIDYAFVALTGRSSRTDELNVLTAFYDEELRNFRENPAKARQLLKVGDFPAEKSIDPAELAATTMVASTIMNFDEFVIKR</sequence>
<feature type="domain" description="DUF1553" evidence="3">
    <location>
        <begin position="761"/>
        <end position="1020"/>
    </location>
</feature>
<dbReference type="EMBL" id="BAABEY010000034">
    <property type="protein sequence ID" value="GAA4445516.1"/>
    <property type="molecule type" value="Genomic_DNA"/>
</dbReference>
<dbReference type="InterPro" id="IPR011429">
    <property type="entry name" value="Cyt_c_Planctomycete-type"/>
</dbReference>
<feature type="domain" description="DUF1549" evidence="2">
    <location>
        <begin position="156"/>
        <end position="361"/>
    </location>
</feature>
<dbReference type="Pfam" id="PF07587">
    <property type="entry name" value="PSD1"/>
    <property type="match status" value="1"/>
</dbReference>
<keyword evidence="6" id="KW-1185">Reference proteome</keyword>
<protein>
    <submittedName>
        <fullName evidence="5">DUF1553 domain-containing protein</fullName>
    </submittedName>
</protein>
<dbReference type="Proteomes" id="UP001501508">
    <property type="component" value="Unassembled WGS sequence"/>
</dbReference>
<organism evidence="5 6">
    <name type="scientific">Ravibacter arvi</name>
    <dbReference type="NCBI Taxonomy" id="2051041"/>
    <lineage>
        <taxon>Bacteria</taxon>
        <taxon>Pseudomonadati</taxon>
        <taxon>Bacteroidota</taxon>
        <taxon>Cytophagia</taxon>
        <taxon>Cytophagales</taxon>
        <taxon>Spirosomataceae</taxon>
        <taxon>Ravibacter</taxon>
    </lineage>
</organism>
<dbReference type="InterPro" id="IPR022655">
    <property type="entry name" value="DUF1553"/>
</dbReference>
<evidence type="ECO:0000259" key="3">
    <source>
        <dbReference type="Pfam" id="PF07587"/>
    </source>
</evidence>
<dbReference type="PANTHER" id="PTHR35889">
    <property type="entry name" value="CYCLOINULO-OLIGOSACCHARIDE FRUCTANOTRANSFERASE-RELATED"/>
    <property type="match status" value="1"/>
</dbReference>
<evidence type="ECO:0000259" key="2">
    <source>
        <dbReference type="Pfam" id="PF07583"/>
    </source>
</evidence>
<dbReference type="Gene3D" id="2.60.120.200">
    <property type="match status" value="1"/>
</dbReference>
<feature type="region of interest" description="Disordered" evidence="1">
    <location>
        <begin position="845"/>
        <end position="865"/>
    </location>
</feature>
<feature type="domain" description="Cytochrome C Planctomycete-type" evidence="4">
    <location>
        <begin position="44"/>
        <end position="106"/>
    </location>
</feature>
<dbReference type="Pfam" id="PF07635">
    <property type="entry name" value="PSCyt1"/>
    <property type="match status" value="1"/>
</dbReference>
<dbReference type="InterPro" id="IPR011444">
    <property type="entry name" value="DUF1549"/>
</dbReference>
<evidence type="ECO:0000313" key="5">
    <source>
        <dbReference type="EMBL" id="GAA4445516.1"/>
    </source>
</evidence>
<proteinExistence type="predicted"/>
<dbReference type="SUPFAM" id="SSF46626">
    <property type="entry name" value="Cytochrome c"/>
    <property type="match status" value="1"/>
</dbReference>
<dbReference type="InterPro" id="IPR013320">
    <property type="entry name" value="ConA-like_dom_sf"/>
</dbReference>
<feature type="compositionally biased region" description="Polar residues" evidence="1">
    <location>
        <begin position="845"/>
        <end position="858"/>
    </location>
</feature>
<dbReference type="PANTHER" id="PTHR35889:SF3">
    <property type="entry name" value="F-BOX DOMAIN-CONTAINING PROTEIN"/>
    <property type="match status" value="1"/>
</dbReference>
<comment type="caution">
    <text evidence="5">The sequence shown here is derived from an EMBL/GenBank/DDBJ whole genome shotgun (WGS) entry which is preliminary data.</text>
</comment>
<evidence type="ECO:0000256" key="1">
    <source>
        <dbReference type="SAM" id="MobiDB-lite"/>
    </source>
</evidence>